<feature type="transmembrane region" description="Helical" evidence="8">
    <location>
        <begin position="557"/>
        <end position="581"/>
    </location>
</feature>
<dbReference type="GO" id="GO:0005886">
    <property type="term" value="C:plasma membrane"/>
    <property type="evidence" value="ECO:0007669"/>
    <property type="project" value="UniProtKB-SubCell"/>
</dbReference>
<dbReference type="PANTHER" id="PTHR43302">
    <property type="entry name" value="TRANSPORTER ARSB-RELATED"/>
    <property type="match status" value="1"/>
</dbReference>
<feature type="transmembrane region" description="Helical" evidence="8">
    <location>
        <begin position="203"/>
        <end position="220"/>
    </location>
</feature>
<keyword evidence="3" id="KW-1003">Cell membrane</keyword>
<dbReference type="PANTHER" id="PTHR43302:SF5">
    <property type="entry name" value="TRANSPORTER ARSB-RELATED"/>
    <property type="match status" value="1"/>
</dbReference>
<feature type="transmembrane region" description="Helical" evidence="8">
    <location>
        <begin position="593"/>
        <end position="611"/>
    </location>
</feature>
<feature type="transmembrane region" description="Helical" evidence="8">
    <location>
        <begin position="386"/>
        <end position="405"/>
    </location>
</feature>
<evidence type="ECO:0000256" key="1">
    <source>
        <dbReference type="ARBA" id="ARBA00004651"/>
    </source>
</evidence>
<feature type="transmembrane region" description="Helical" evidence="8">
    <location>
        <begin position="124"/>
        <end position="149"/>
    </location>
</feature>
<evidence type="ECO:0000313" key="10">
    <source>
        <dbReference type="EMBL" id="KAA1078923.1"/>
    </source>
</evidence>
<feature type="transmembrane region" description="Helical" evidence="8">
    <location>
        <begin position="706"/>
        <end position="727"/>
    </location>
</feature>
<dbReference type="GO" id="GO:0055085">
    <property type="term" value="P:transmembrane transport"/>
    <property type="evidence" value="ECO:0007669"/>
    <property type="project" value="InterPro"/>
</dbReference>
<proteinExistence type="predicted"/>
<accession>A0A5B0MR64</accession>
<evidence type="ECO:0000256" key="7">
    <source>
        <dbReference type="SAM" id="MobiDB-lite"/>
    </source>
</evidence>
<protein>
    <recommendedName>
        <fullName evidence="9">Citrate transporter-like domain-containing protein</fullName>
    </recommendedName>
</protein>
<feature type="region of interest" description="Disordered" evidence="7">
    <location>
        <begin position="314"/>
        <end position="333"/>
    </location>
</feature>
<reference evidence="10 11" key="1">
    <citation type="submission" date="2019-05" db="EMBL/GenBank/DDBJ databases">
        <title>Emergence of the Ug99 lineage of the wheat stem rust pathogen through somatic hybridization.</title>
        <authorList>
            <person name="Li F."/>
            <person name="Upadhyaya N.M."/>
            <person name="Sperschneider J."/>
            <person name="Matny O."/>
            <person name="Nguyen-Phuc H."/>
            <person name="Mago R."/>
            <person name="Raley C."/>
            <person name="Miller M.E."/>
            <person name="Silverstein K.A.T."/>
            <person name="Henningsen E."/>
            <person name="Hirsch C.D."/>
            <person name="Visser B."/>
            <person name="Pretorius Z.A."/>
            <person name="Steffenson B.J."/>
            <person name="Schwessinger B."/>
            <person name="Dodds P.N."/>
            <person name="Figueroa M."/>
        </authorList>
    </citation>
    <scope>NUCLEOTIDE SEQUENCE [LARGE SCALE GENOMIC DNA]</scope>
    <source>
        <strain evidence="10 11">Ug99</strain>
    </source>
</reference>
<feature type="transmembrane region" description="Helical" evidence="8">
    <location>
        <begin position="92"/>
        <end position="112"/>
    </location>
</feature>
<keyword evidence="6 8" id="KW-0472">Membrane</keyword>
<feature type="transmembrane region" description="Helical" evidence="8">
    <location>
        <begin position="161"/>
        <end position="183"/>
    </location>
</feature>
<evidence type="ECO:0000256" key="3">
    <source>
        <dbReference type="ARBA" id="ARBA00022475"/>
    </source>
</evidence>
<organism evidence="10 11">
    <name type="scientific">Puccinia graminis f. sp. tritici</name>
    <dbReference type="NCBI Taxonomy" id="56615"/>
    <lineage>
        <taxon>Eukaryota</taxon>
        <taxon>Fungi</taxon>
        <taxon>Dikarya</taxon>
        <taxon>Basidiomycota</taxon>
        <taxon>Pucciniomycotina</taxon>
        <taxon>Pucciniomycetes</taxon>
        <taxon>Pucciniales</taxon>
        <taxon>Pucciniaceae</taxon>
        <taxon>Puccinia</taxon>
    </lineage>
</organism>
<feature type="transmembrane region" description="Helical" evidence="8">
    <location>
        <begin position="659"/>
        <end position="685"/>
    </location>
</feature>
<feature type="transmembrane region" description="Helical" evidence="8">
    <location>
        <begin position="12"/>
        <end position="31"/>
    </location>
</feature>
<gene>
    <name evidence="10" type="ORF">PGTUg99_003475</name>
</gene>
<evidence type="ECO:0000313" key="11">
    <source>
        <dbReference type="Proteomes" id="UP000325313"/>
    </source>
</evidence>
<evidence type="ECO:0000256" key="6">
    <source>
        <dbReference type="ARBA" id="ARBA00023136"/>
    </source>
</evidence>
<dbReference type="InterPro" id="IPR004680">
    <property type="entry name" value="Cit_transptr-like_dom"/>
</dbReference>
<dbReference type="AlphaFoldDB" id="A0A5B0MR64"/>
<evidence type="ECO:0000259" key="9">
    <source>
        <dbReference type="Pfam" id="PF03600"/>
    </source>
</evidence>
<comment type="subcellular location">
    <subcellularLocation>
        <location evidence="1">Cell membrane</location>
        <topology evidence="1">Multi-pass membrane protein</topology>
    </subcellularLocation>
</comment>
<feature type="domain" description="Citrate transporter-like" evidence="9">
    <location>
        <begin position="99"/>
        <end position="613"/>
    </location>
</feature>
<keyword evidence="4 8" id="KW-0812">Transmembrane</keyword>
<sequence length="728" mass="80186">MAEEQVRSLDGFSIFGLIVVLLAMVPVLYPIRIRLGESFTRVLKKLAIRCRLIEAPSDSSDSQAATATTKPPNSPDQANWQLVLNLTTSPPIAVLVLLATTTINGAVIRSGIVGEGDSKPYDVLVLFISLAYIATALDSTGALRSLAFLVSNHTSGSGPKLYFVLYCFFFVFGVIFGNDPIILSGTAFLTYFLKHCGITNPTAWIFMEFVASNVASAVLVSSNPTNVLLAQAFDLNFLTYVGRFLFIIQKFMHVLILFFLTYNDCYLDVSSWLMSCDNDRGFTKFTIIPSLVSAIVGYVLLYTLFKSLTISDTHISSSPPPEKDPNFQSSESSKRVKRDFASFSVTRIFQFPKTLYNSIPRANYIPDKLNQPIVNPRSVLVDPQGAFFHGTLMITTLLLLVGITFIKTASVWHVTMPAGILALIRDIMWDIRSQNRKSSLTEEHELESDLGPVPPVQDSSKIDENVDGDHGLLAKDVDPPVSIAEPIRPAPLHLAGNAKRSIDQPTHTNDIATLSSAPTKLPTVQPVGKWNLASFASRLARRFPCTSRTIAHLPLPLLPFAMAMFILISSLSHLGWVTVFARWLASVCTSPARAVYVVGLLGSMVLCPFMGSASRQSFHHHHFSTANIGATILMVNVISDRQFRLNERVVEDPRILRSAIFATAMSSNIGAFSLTIPSSLAGLLWHQILQQKSILIRNRDFLGWNLLPVLVLSLVSLSIVFVEVMFIF</sequence>
<feature type="transmembrane region" description="Helical" evidence="8">
    <location>
        <begin position="282"/>
        <end position="305"/>
    </location>
</feature>
<feature type="transmembrane region" description="Helical" evidence="8">
    <location>
        <begin position="240"/>
        <end position="262"/>
    </location>
</feature>
<dbReference type="Pfam" id="PF03600">
    <property type="entry name" value="CitMHS"/>
    <property type="match status" value="1"/>
</dbReference>
<evidence type="ECO:0000256" key="2">
    <source>
        <dbReference type="ARBA" id="ARBA00022448"/>
    </source>
</evidence>
<comment type="caution">
    <text evidence="10">The sequence shown here is derived from an EMBL/GenBank/DDBJ whole genome shotgun (WGS) entry which is preliminary data.</text>
</comment>
<keyword evidence="5 8" id="KW-1133">Transmembrane helix</keyword>
<dbReference type="EMBL" id="VDEP01000445">
    <property type="protein sequence ID" value="KAA1078923.1"/>
    <property type="molecule type" value="Genomic_DNA"/>
</dbReference>
<feature type="region of interest" description="Disordered" evidence="7">
    <location>
        <begin position="440"/>
        <end position="459"/>
    </location>
</feature>
<evidence type="ECO:0000256" key="4">
    <source>
        <dbReference type="ARBA" id="ARBA00022692"/>
    </source>
</evidence>
<evidence type="ECO:0000256" key="5">
    <source>
        <dbReference type="ARBA" id="ARBA00022989"/>
    </source>
</evidence>
<name>A0A5B0MR64_PUCGR</name>
<evidence type="ECO:0000256" key="8">
    <source>
        <dbReference type="SAM" id="Phobius"/>
    </source>
</evidence>
<dbReference type="Proteomes" id="UP000325313">
    <property type="component" value="Unassembled WGS sequence"/>
</dbReference>
<keyword evidence="2" id="KW-0813">Transport</keyword>